<comment type="caution">
    <text evidence="2">The sequence shown here is derived from an EMBL/GenBank/DDBJ whole genome shotgun (WGS) entry which is preliminary data.</text>
</comment>
<organism evidence="2 3">
    <name type="scientific">Rubus argutus</name>
    <name type="common">Southern blackberry</name>
    <dbReference type="NCBI Taxonomy" id="59490"/>
    <lineage>
        <taxon>Eukaryota</taxon>
        <taxon>Viridiplantae</taxon>
        <taxon>Streptophyta</taxon>
        <taxon>Embryophyta</taxon>
        <taxon>Tracheophyta</taxon>
        <taxon>Spermatophyta</taxon>
        <taxon>Magnoliopsida</taxon>
        <taxon>eudicotyledons</taxon>
        <taxon>Gunneridae</taxon>
        <taxon>Pentapetalae</taxon>
        <taxon>rosids</taxon>
        <taxon>fabids</taxon>
        <taxon>Rosales</taxon>
        <taxon>Rosaceae</taxon>
        <taxon>Rosoideae</taxon>
        <taxon>Rosoideae incertae sedis</taxon>
        <taxon>Rubus</taxon>
    </lineage>
</organism>
<protein>
    <submittedName>
        <fullName evidence="2">Uncharacterized protein</fullName>
    </submittedName>
</protein>
<evidence type="ECO:0000256" key="1">
    <source>
        <dbReference type="SAM" id="MobiDB-lite"/>
    </source>
</evidence>
<feature type="compositionally biased region" description="Basic and acidic residues" evidence="1">
    <location>
        <begin position="50"/>
        <end position="66"/>
    </location>
</feature>
<dbReference type="AlphaFoldDB" id="A0AAW1X828"/>
<proteinExistence type="predicted"/>
<evidence type="ECO:0000313" key="3">
    <source>
        <dbReference type="Proteomes" id="UP001457282"/>
    </source>
</evidence>
<accession>A0AAW1X828</accession>
<name>A0AAW1X828_RUBAR</name>
<feature type="region of interest" description="Disordered" evidence="1">
    <location>
        <begin position="86"/>
        <end position="106"/>
    </location>
</feature>
<feature type="region of interest" description="Disordered" evidence="1">
    <location>
        <begin position="35"/>
        <end position="68"/>
    </location>
</feature>
<dbReference type="EMBL" id="JBEDUW010000004">
    <property type="protein sequence ID" value="KAK9932842.1"/>
    <property type="molecule type" value="Genomic_DNA"/>
</dbReference>
<sequence length="106" mass="11806">MRVEFIGEVEEVDRFVGKAVNLVEEVVEPLQYSQECSEAKEGEESAAVEFPKKSDNDDNVSAEKETQATQQPHFIAVVFGCTSSRLHRTQQSPSPPLYLTAITPIH</sequence>
<reference evidence="2 3" key="1">
    <citation type="journal article" date="2023" name="G3 (Bethesda)">
        <title>A chromosome-length genome assembly and annotation of blackberry (Rubus argutus, cv. 'Hillquist').</title>
        <authorList>
            <person name="Bruna T."/>
            <person name="Aryal R."/>
            <person name="Dudchenko O."/>
            <person name="Sargent D.J."/>
            <person name="Mead D."/>
            <person name="Buti M."/>
            <person name="Cavallini A."/>
            <person name="Hytonen T."/>
            <person name="Andres J."/>
            <person name="Pham M."/>
            <person name="Weisz D."/>
            <person name="Mascagni F."/>
            <person name="Usai G."/>
            <person name="Natali L."/>
            <person name="Bassil N."/>
            <person name="Fernandez G.E."/>
            <person name="Lomsadze A."/>
            <person name="Armour M."/>
            <person name="Olukolu B."/>
            <person name="Poorten T."/>
            <person name="Britton C."/>
            <person name="Davik J."/>
            <person name="Ashrafi H."/>
            <person name="Aiden E.L."/>
            <person name="Borodovsky M."/>
            <person name="Worthington M."/>
        </authorList>
    </citation>
    <scope>NUCLEOTIDE SEQUENCE [LARGE SCALE GENOMIC DNA]</scope>
    <source>
        <strain evidence="2">PI 553951</strain>
    </source>
</reference>
<gene>
    <name evidence="2" type="ORF">M0R45_020064</name>
</gene>
<keyword evidence="3" id="KW-1185">Reference proteome</keyword>
<dbReference type="Proteomes" id="UP001457282">
    <property type="component" value="Unassembled WGS sequence"/>
</dbReference>
<evidence type="ECO:0000313" key="2">
    <source>
        <dbReference type="EMBL" id="KAK9932842.1"/>
    </source>
</evidence>